<dbReference type="AlphaFoldDB" id="A0A248LKC3"/>
<evidence type="ECO:0000259" key="12">
    <source>
        <dbReference type="Pfam" id="PF04963"/>
    </source>
</evidence>
<dbReference type="GO" id="GO:0003677">
    <property type="term" value="F:DNA binding"/>
    <property type="evidence" value="ECO:0007669"/>
    <property type="project" value="UniProtKB-KW"/>
</dbReference>
<dbReference type="RefSeq" id="WP_088860996.1">
    <property type="nucleotide sequence ID" value="NZ_CP022115.1"/>
</dbReference>
<dbReference type="InterPro" id="IPR007046">
    <property type="entry name" value="RNA_pol_sigma_54_core-bd"/>
</dbReference>
<accession>A0A248LKC3</accession>
<keyword evidence="3 9" id="KW-0808">Transferase</keyword>
<keyword evidence="4 9" id="KW-0548">Nucleotidyltransferase</keyword>
<evidence type="ECO:0000256" key="8">
    <source>
        <dbReference type="ARBA" id="ARBA00023163"/>
    </source>
</evidence>
<dbReference type="Proteomes" id="UP000197424">
    <property type="component" value="Chromosome"/>
</dbReference>
<gene>
    <name evidence="13" type="ORF">LHGZ1_2083</name>
</gene>
<dbReference type="NCBIfam" id="NF004598">
    <property type="entry name" value="PRK05932.1-5"/>
    <property type="match status" value="1"/>
</dbReference>
<organism evidence="13 14">
    <name type="scientific">Laribacter hongkongensis</name>
    <dbReference type="NCBI Taxonomy" id="168471"/>
    <lineage>
        <taxon>Bacteria</taxon>
        <taxon>Pseudomonadati</taxon>
        <taxon>Pseudomonadota</taxon>
        <taxon>Betaproteobacteria</taxon>
        <taxon>Neisseriales</taxon>
        <taxon>Aquaspirillaceae</taxon>
        <taxon>Laribacter</taxon>
    </lineage>
</organism>
<dbReference type="PROSITE" id="PS50044">
    <property type="entry name" value="SIGMA54_3"/>
    <property type="match status" value="1"/>
</dbReference>
<evidence type="ECO:0000256" key="10">
    <source>
        <dbReference type="SAM" id="MobiDB-lite"/>
    </source>
</evidence>
<dbReference type="PROSITE" id="PS00717">
    <property type="entry name" value="SIGMA54_1"/>
    <property type="match status" value="1"/>
</dbReference>
<feature type="compositionally biased region" description="Basic and acidic residues" evidence="10">
    <location>
        <begin position="46"/>
        <end position="58"/>
    </location>
</feature>
<evidence type="ECO:0000256" key="1">
    <source>
        <dbReference type="ARBA" id="ARBA00008798"/>
    </source>
</evidence>
<dbReference type="PANTHER" id="PTHR32248">
    <property type="entry name" value="RNA POLYMERASE SIGMA-54 FACTOR"/>
    <property type="match status" value="1"/>
</dbReference>
<dbReference type="OrthoDB" id="9814402at2"/>
<dbReference type="Gene3D" id="1.10.10.60">
    <property type="entry name" value="Homeodomain-like"/>
    <property type="match status" value="1"/>
</dbReference>
<dbReference type="InterPro" id="IPR000394">
    <property type="entry name" value="RNA_pol_sigma_54"/>
</dbReference>
<dbReference type="PROSITE" id="PS00718">
    <property type="entry name" value="SIGMA54_2"/>
    <property type="match status" value="1"/>
</dbReference>
<dbReference type="InterPro" id="IPR038709">
    <property type="entry name" value="RpoN_core-bd_sf"/>
</dbReference>
<dbReference type="Pfam" id="PF04963">
    <property type="entry name" value="Sigma54_CBD"/>
    <property type="match status" value="1"/>
</dbReference>
<reference evidence="14" key="1">
    <citation type="submission" date="2017-06" db="EMBL/GenBank/DDBJ databases">
        <title>Whole genome sequence of Laribacter hongkongensis LHGZ1.</title>
        <authorList>
            <person name="Chen D."/>
            <person name="Wu H."/>
            <person name="Chen J."/>
        </authorList>
    </citation>
    <scope>NUCLEOTIDE SEQUENCE [LARGE SCALE GENOMIC DNA]</scope>
    <source>
        <strain evidence="14">LHGZ1</strain>
    </source>
</reference>
<evidence type="ECO:0000256" key="9">
    <source>
        <dbReference type="PIRNR" id="PIRNR000774"/>
    </source>
</evidence>
<comment type="function">
    <text evidence="9">Sigma factors are initiation factors that promote the attachment of RNA polymerase to specific initiation sites and are then released.</text>
</comment>
<dbReference type="Pfam" id="PF00309">
    <property type="entry name" value="Sigma54_AID"/>
    <property type="match status" value="1"/>
</dbReference>
<dbReference type="InterPro" id="IPR007634">
    <property type="entry name" value="RNA_pol_sigma_54_DNA-bd"/>
</dbReference>
<dbReference type="GO" id="GO:0001216">
    <property type="term" value="F:DNA-binding transcription activator activity"/>
    <property type="evidence" value="ECO:0007669"/>
    <property type="project" value="InterPro"/>
</dbReference>
<evidence type="ECO:0000313" key="14">
    <source>
        <dbReference type="Proteomes" id="UP000197424"/>
    </source>
</evidence>
<protein>
    <recommendedName>
        <fullName evidence="9">RNA polymerase sigma-54 factor</fullName>
    </recommendedName>
</protein>
<evidence type="ECO:0000256" key="3">
    <source>
        <dbReference type="ARBA" id="ARBA00022679"/>
    </source>
</evidence>
<keyword evidence="6 9" id="KW-0731">Sigma factor</keyword>
<evidence type="ECO:0000256" key="6">
    <source>
        <dbReference type="ARBA" id="ARBA00023082"/>
    </source>
</evidence>
<evidence type="ECO:0000259" key="11">
    <source>
        <dbReference type="Pfam" id="PF04552"/>
    </source>
</evidence>
<dbReference type="PIRSF" id="PIRSF000774">
    <property type="entry name" value="RpoN"/>
    <property type="match status" value="1"/>
</dbReference>
<feature type="domain" description="RNA polymerase sigma factor 54 core-binding" evidence="12">
    <location>
        <begin position="115"/>
        <end position="305"/>
    </location>
</feature>
<name>A0A248LKC3_9NEIS</name>
<sequence>MKQSLQLKLSQQLTLTPQLQQSIKLLQLSTLDLQQEVEQFLADNPLLERVEDGEHDDSANGADEPAELAPAEHAGSDDPREHDDSARDLDTLNDWSSSGIRGSDEDDGWDPHANLIRPQSLREHLLAQLAEVPLSARDRAVATFLVEEIDDDGYLPASLESLAEQLPASLEVELDELTIALRLIQQFEPAGVGARDLTESLLLQLRARSGTDECTLAHTIVRDHLQLLANRDFTRLRRATSADDKALRQAQALIASLNPRPAAGFASGDTHYVMADVIVRRDRQGIWQAHLNPASQPRLKVNQMYANLLGRCRGEGGELSGRLQEAKWLIRNIEQRADTILRVSSVIVERQQGFFEQGELLMKPMVLRDVAEELGLHESTISRVTSNKYLLCPRGIFELKYFFGSALDTDSGEECSATAIKARIRRLIAEEDARKPLSDNTIADLLGEEGIQVARRTVAKYREALLIPPASQRKMI</sequence>
<dbReference type="Pfam" id="PF04552">
    <property type="entry name" value="Sigma54_DBD"/>
    <property type="match status" value="1"/>
</dbReference>
<evidence type="ECO:0000256" key="4">
    <source>
        <dbReference type="ARBA" id="ARBA00022695"/>
    </source>
</evidence>
<keyword evidence="8 9" id="KW-0804">Transcription</keyword>
<dbReference type="Gene3D" id="1.10.10.1330">
    <property type="entry name" value="RNA polymerase sigma-54 factor, core-binding domain"/>
    <property type="match status" value="1"/>
</dbReference>
<feature type="region of interest" description="Disordered" evidence="10">
    <location>
        <begin position="44"/>
        <end position="114"/>
    </location>
</feature>
<dbReference type="GO" id="GO:0016987">
    <property type="term" value="F:sigma factor activity"/>
    <property type="evidence" value="ECO:0007669"/>
    <property type="project" value="UniProtKB-KW"/>
</dbReference>
<evidence type="ECO:0000256" key="5">
    <source>
        <dbReference type="ARBA" id="ARBA00023015"/>
    </source>
</evidence>
<dbReference type="GO" id="GO:0006352">
    <property type="term" value="P:DNA-templated transcription initiation"/>
    <property type="evidence" value="ECO:0007669"/>
    <property type="project" value="InterPro"/>
</dbReference>
<feature type="compositionally biased region" description="Basic and acidic residues" evidence="10">
    <location>
        <begin position="74"/>
        <end position="90"/>
    </location>
</feature>
<dbReference type="NCBIfam" id="NF009118">
    <property type="entry name" value="PRK12469.1"/>
    <property type="match status" value="1"/>
</dbReference>
<dbReference type="PANTHER" id="PTHR32248:SF4">
    <property type="entry name" value="RNA POLYMERASE SIGMA-54 FACTOR"/>
    <property type="match status" value="1"/>
</dbReference>
<dbReference type="PRINTS" id="PR00045">
    <property type="entry name" value="SIGMA54FCT"/>
</dbReference>
<keyword evidence="2 9" id="KW-0240">DNA-directed RNA polymerase</keyword>
<comment type="similarity">
    <text evidence="1 9">Belongs to the sigma-54 factor family.</text>
</comment>
<keyword evidence="5 9" id="KW-0805">Transcription regulation</keyword>
<dbReference type="NCBIfam" id="TIGR02395">
    <property type="entry name" value="rpoN_sigma"/>
    <property type="match status" value="1"/>
</dbReference>
<evidence type="ECO:0000256" key="2">
    <source>
        <dbReference type="ARBA" id="ARBA00022478"/>
    </source>
</evidence>
<dbReference type="NCBIfam" id="NF004595">
    <property type="entry name" value="PRK05932.1-2"/>
    <property type="match status" value="1"/>
</dbReference>
<dbReference type="GO" id="GO:0000428">
    <property type="term" value="C:DNA-directed RNA polymerase complex"/>
    <property type="evidence" value="ECO:0007669"/>
    <property type="project" value="UniProtKB-KW"/>
</dbReference>
<evidence type="ECO:0000313" key="13">
    <source>
        <dbReference type="EMBL" id="ASJ24914.1"/>
    </source>
</evidence>
<dbReference type="EMBL" id="CP022115">
    <property type="protein sequence ID" value="ASJ24914.1"/>
    <property type="molecule type" value="Genomic_DNA"/>
</dbReference>
<evidence type="ECO:0000256" key="7">
    <source>
        <dbReference type="ARBA" id="ARBA00023125"/>
    </source>
</evidence>
<feature type="domain" description="RNA polymerase sigma factor 54 DNA-binding" evidence="11">
    <location>
        <begin position="321"/>
        <end position="474"/>
    </location>
</feature>
<proteinExistence type="inferred from homology"/>
<dbReference type="GO" id="GO:0016779">
    <property type="term" value="F:nucleotidyltransferase activity"/>
    <property type="evidence" value="ECO:0007669"/>
    <property type="project" value="UniProtKB-KW"/>
</dbReference>
<keyword evidence="7 9" id="KW-0238">DNA-binding</keyword>